<keyword evidence="2" id="KW-1185">Reference proteome</keyword>
<keyword evidence="1" id="KW-0614">Plasmid</keyword>
<dbReference type="InterPro" id="IPR014942">
    <property type="entry name" value="AbiEii"/>
</dbReference>
<evidence type="ECO:0000313" key="1">
    <source>
        <dbReference type="EMBL" id="CCB87769.1"/>
    </source>
</evidence>
<reference key="1">
    <citation type="journal article" date="2011" name="Mol. Biol. Evol.">
        <title>Unity in variety -- the pan-genome of the Chlamydiae.</title>
        <authorList>
            <person name="Collingro A."/>
            <person name="Tischler P."/>
            <person name="Weinmaier T."/>
            <person name="Penz T."/>
            <person name="Heinz E."/>
            <person name="Brunham R.C."/>
            <person name="Read T.D."/>
            <person name="Bavoil P.M."/>
            <person name="Sachse K."/>
            <person name="Kahane S."/>
            <person name="Friedman M.G."/>
            <person name="Rattei T."/>
            <person name="Myers G.S.A."/>
            <person name="Horn M."/>
        </authorList>
    </citation>
    <scope>NUCLEOTIDE SEQUENCE</scope>
    <source>
        <strain>Z</strain>
    </source>
</reference>
<name>F8L2S3_SIMNZ</name>
<sequence>MSPASFRQSLESRLQAISKNTTIDLQRIRRKVAFERFLARLFYERPYSWVLKGGYALEVRFELSRATKDLDLGTRLKITGTIEEQQSILHQKLQKCAAINLDDYFVFQIGSSAKLIESAPAGGFRFNIRSMMAGRLFVSFSLDIGMGDVLTPPIEEIEGENFLEVYGIPPARFQAISLEQQFAEKIHAMTVKRGERENSRVKDLVDVLLLIKVGLNRKRVMSCLENTFQCREKSAPPSLAPIPPESWREPFKELASECGLDHDFDAAVTVLSSYWK</sequence>
<organism evidence="1 2">
    <name type="scientific">Simkania negevensis (strain ATCC VR-1471 / DSM 27360 / Z)</name>
    <dbReference type="NCBI Taxonomy" id="331113"/>
    <lineage>
        <taxon>Bacteria</taxon>
        <taxon>Pseudomonadati</taxon>
        <taxon>Chlamydiota</taxon>
        <taxon>Chlamydiia</taxon>
        <taxon>Parachlamydiales</taxon>
        <taxon>Simkaniaceae</taxon>
        <taxon>Simkania</taxon>
    </lineage>
</organism>
<dbReference type="Pfam" id="PF08843">
    <property type="entry name" value="AbiEii"/>
    <property type="match status" value="1"/>
</dbReference>
<evidence type="ECO:0000313" key="2">
    <source>
        <dbReference type="Proteomes" id="UP000000496"/>
    </source>
</evidence>
<proteinExistence type="predicted"/>
<geneLocation type="plasmid" evidence="1 2">
    <name>pSn</name>
</geneLocation>
<evidence type="ECO:0008006" key="3">
    <source>
        <dbReference type="Google" id="ProtNLM"/>
    </source>
</evidence>
<reference evidence="1 2" key="2">
    <citation type="journal article" date="2011" name="Mol. Biol. Evol.">
        <title>Unity in variety--the pan-genome of the Chlamydiae.</title>
        <authorList>
            <person name="Collingro A."/>
            <person name="Tischler P."/>
            <person name="Weinmaier T."/>
            <person name="Penz T."/>
            <person name="Heinz E."/>
            <person name="Brunham R.C."/>
            <person name="Read T.D."/>
            <person name="Bavoil P.M."/>
            <person name="Sachse K."/>
            <person name="Kahane S."/>
            <person name="Friedman M.G."/>
            <person name="Rattei T."/>
            <person name="Myers G.S."/>
            <person name="Horn M."/>
        </authorList>
    </citation>
    <scope>NUCLEOTIDE SEQUENCE [LARGE SCALE GENOMIC DNA]</scope>
    <source>
        <strain evidence="2">ATCC VR-1471 / Z</strain>
        <plasmid evidence="1 2">pSn</plasmid>
    </source>
</reference>
<dbReference type="eggNOG" id="COG2253">
    <property type="taxonomic scope" value="Bacteria"/>
</dbReference>
<dbReference type="KEGG" id="sng:SNE_B24100"/>
<dbReference type="EMBL" id="FR872581">
    <property type="protein sequence ID" value="CCB87769.1"/>
    <property type="molecule type" value="Genomic_DNA"/>
</dbReference>
<gene>
    <name evidence="1" type="ordered locus">SNE_B24100</name>
</gene>
<dbReference type="HOGENOM" id="CLU_069582_1_0_0"/>
<dbReference type="Proteomes" id="UP000000496">
    <property type="component" value="Plasmid pSn"/>
</dbReference>
<dbReference type="AlphaFoldDB" id="F8L2S3"/>
<protein>
    <recommendedName>
        <fullName evidence="3">Nucleotidyl transferase AbiEii/AbiGii toxin family protein</fullName>
    </recommendedName>
</protein>
<accession>F8L2S3</accession>